<evidence type="ECO:0000313" key="4">
    <source>
        <dbReference type="EMBL" id="RUO20821.1"/>
    </source>
</evidence>
<dbReference type="InterPro" id="IPR000160">
    <property type="entry name" value="GGDEF_dom"/>
</dbReference>
<keyword evidence="1" id="KW-0472">Membrane</keyword>
<feature type="transmembrane region" description="Helical" evidence="1">
    <location>
        <begin position="45"/>
        <end position="66"/>
    </location>
</feature>
<proteinExistence type="predicted"/>
<evidence type="ECO:0000313" key="5">
    <source>
        <dbReference type="Proteomes" id="UP000288395"/>
    </source>
</evidence>
<dbReference type="Proteomes" id="UP000288395">
    <property type="component" value="Unassembled WGS sequence"/>
</dbReference>
<dbReference type="InterPro" id="IPR052155">
    <property type="entry name" value="Biofilm_reg_signaling"/>
</dbReference>
<feature type="transmembrane region" description="Helical" evidence="1">
    <location>
        <begin position="7"/>
        <end position="25"/>
    </location>
</feature>
<evidence type="ECO:0000259" key="2">
    <source>
        <dbReference type="PROSITE" id="PS50883"/>
    </source>
</evidence>
<comment type="caution">
    <text evidence="4">The sequence shown here is derived from an EMBL/GenBank/DDBJ whole genome shotgun (WGS) entry which is preliminary data.</text>
</comment>
<name>A0A432VWI5_9GAMM</name>
<dbReference type="RefSeq" id="WP_126767026.1">
    <property type="nucleotide sequence ID" value="NZ_PIPJ01000004.1"/>
</dbReference>
<organism evidence="4 5">
    <name type="scientific">Aliidiomarina iranensis</name>
    <dbReference type="NCBI Taxonomy" id="1434071"/>
    <lineage>
        <taxon>Bacteria</taxon>
        <taxon>Pseudomonadati</taxon>
        <taxon>Pseudomonadota</taxon>
        <taxon>Gammaproteobacteria</taxon>
        <taxon>Alteromonadales</taxon>
        <taxon>Idiomarinaceae</taxon>
        <taxon>Aliidiomarina</taxon>
    </lineage>
</organism>
<dbReference type="OrthoDB" id="9804951at2"/>
<keyword evidence="1" id="KW-0812">Transmembrane</keyword>
<feature type="domain" description="EAL" evidence="2">
    <location>
        <begin position="246"/>
        <end position="499"/>
    </location>
</feature>
<dbReference type="SUPFAM" id="SSF141868">
    <property type="entry name" value="EAL domain-like"/>
    <property type="match status" value="1"/>
</dbReference>
<keyword evidence="1" id="KW-1133">Transmembrane helix</keyword>
<dbReference type="Pfam" id="PF00990">
    <property type="entry name" value="GGDEF"/>
    <property type="match status" value="1"/>
</dbReference>
<evidence type="ECO:0000256" key="1">
    <source>
        <dbReference type="SAM" id="Phobius"/>
    </source>
</evidence>
<dbReference type="EMBL" id="PIPJ01000004">
    <property type="protein sequence ID" value="RUO20821.1"/>
    <property type="molecule type" value="Genomic_DNA"/>
</dbReference>
<dbReference type="PANTHER" id="PTHR44757">
    <property type="entry name" value="DIGUANYLATE CYCLASE DGCP"/>
    <property type="match status" value="1"/>
</dbReference>
<sequence length="509" mass="57070">MSSLKTAVYRTVIYILFGIVWILYSDRLLAGFVQDPATLTQLQTYKGWAFVVFTGLILFFMLFSALRRERALSERDGLTQLLNRHMFRQDLESEIQLSKIQQQSLALVCLNLDEFRQVNHSAGQPAGDKLLQDVAAGIRNYFSEKRCISGRIAGDEFAVLILDIENCDEAIQLTQGFQQYLRQLKVPGHELLTVSACAGIAIFPNDADTPRDLITAANLALEEAKSLGPGYLRVYDHFFGENVHSRLQLTADLKQALETKSLSVAYQPQFCAQSMKITGVEALLRWHHPEHGQVSPDTFIPLAEQQGLIGDITDFVCQTAIAELSTADLLGTSIPRLSVNVSGHDFDDDNSIQRFRNRFEAITDWSLIQLEITETAAINNFEKTFAVLTSLRKAKINISIDDFGTGYSSLSVLRKLPIDEVKIDRAFIRDIPTNEDDRTIVRTILAMAHALDLRVIGEGVEYKAQAEFLKKHGCSELQGYLLAHPMLLEELKAFCNSEQSHLKSLLVVN</sequence>
<dbReference type="SUPFAM" id="SSF55073">
    <property type="entry name" value="Nucleotide cyclase"/>
    <property type="match status" value="1"/>
</dbReference>
<gene>
    <name evidence="4" type="ORF">CWE08_06890</name>
</gene>
<feature type="domain" description="GGDEF" evidence="3">
    <location>
        <begin position="103"/>
        <end position="237"/>
    </location>
</feature>
<protein>
    <recommendedName>
        <fullName evidence="6">GGDEF-domain containing protein</fullName>
    </recommendedName>
</protein>
<dbReference type="SMART" id="SM00267">
    <property type="entry name" value="GGDEF"/>
    <property type="match status" value="1"/>
</dbReference>
<dbReference type="InterPro" id="IPR035919">
    <property type="entry name" value="EAL_sf"/>
</dbReference>
<dbReference type="Gene3D" id="3.30.70.270">
    <property type="match status" value="1"/>
</dbReference>
<dbReference type="InterPro" id="IPR043128">
    <property type="entry name" value="Rev_trsase/Diguanyl_cyclase"/>
</dbReference>
<dbReference type="InterPro" id="IPR029787">
    <property type="entry name" value="Nucleotide_cyclase"/>
</dbReference>
<dbReference type="SMART" id="SM00052">
    <property type="entry name" value="EAL"/>
    <property type="match status" value="1"/>
</dbReference>
<dbReference type="CDD" id="cd01948">
    <property type="entry name" value="EAL"/>
    <property type="match status" value="1"/>
</dbReference>
<dbReference type="Pfam" id="PF00563">
    <property type="entry name" value="EAL"/>
    <property type="match status" value="1"/>
</dbReference>
<dbReference type="InterPro" id="IPR001633">
    <property type="entry name" value="EAL_dom"/>
</dbReference>
<dbReference type="CDD" id="cd01949">
    <property type="entry name" value="GGDEF"/>
    <property type="match status" value="1"/>
</dbReference>
<keyword evidence="5" id="KW-1185">Reference proteome</keyword>
<dbReference type="PANTHER" id="PTHR44757:SF2">
    <property type="entry name" value="BIOFILM ARCHITECTURE MAINTENANCE PROTEIN MBAA"/>
    <property type="match status" value="1"/>
</dbReference>
<reference evidence="5" key="1">
    <citation type="journal article" date="2018" name="Front. Microbiol.">
        <title>Genome-Based Analysis Reveals the Taxonomy and Diversity of the Family Idiomarinaceae.</title>
        <authorList>
            <person name="Liu Y."/>
            <person name="Lai Q."/>
            <person name="Shao Z."/>
        </authorList>
    </citation>
    <scope>NUCLEOTIDE SEQUENCE [LARGE SCALE GENOMIC DNA]</scope>
    <source>
        <strain evidence="5">GBPy7</strain>
    </source>
</reference>
<evidence type="ECO:0008006" key="6">
    <source>
        <dbReference type="Google" id="ProtNLM"/>
    </source>
</evidence>
<dbReference type="PROSITE" id="PS50887">
    <property type="entry name" value="GGDEF"/>
    <property type="match status" value="1"/>
</dbReference>
<dbReference type="NCBIfam" id="TIGR00254">
    <property type="entry name" value="GGDEF"/>
    <property type="match status" value="1"/>
</dbReference>
<dbReference type="PROSITE" id="PS50883">
    <property type="entry name" value="EAL"/>
    <property type="match status" value="1"/>
</dbReference>
<dbReference type="AlphaFoldDB" id="A0A432VWI5"/>
<accession>A0A432VWI5</accession>
<dbReference type="Gene3D" id="3.20.20.450">
    <property type="entry name" value="EAL domain"/>
    <property type="match status" value="1"/>
</dbReference>
<evidence type="ECO:0000259" key="3">
    <source>
        <dbReference type="PROSITE" id="PS50887"/>
    </source>
</evidence>